<evidence type="ECO:0000256" key="3">
    <source>
        <dbReference type="ARBA" id="ARBA00023125"/>
    </source>
</evidence>
<feature type="domain" description="Xylanolytic transcriptional activator regulatory" evidence="7">
    <location>
        <begin position="217"/>
        <end position="298"/>
    </location>
</feature>
<dbReference type="EMBL" id="JAHCVI010000001">
    <property type="protein sequence ID" value="KAG7293610.1"/>
    <property type="molecule type" value="Genomic_DNA"/>
</dbReference>
<organism evidence="8 9">
    <name type="scientific">Staphylotrichum longicolle</name>
    <dbReference type="NCBI Taxonomy" id="669026"/>
    <lineage>
        <taxon>Eukaryota</taxon>
        <taxon>Fungi</taxon>
        <taxon>Dikarya</taxon>
        <taxon>Ascomycota</taxon>
        <taxon>Pezizomycotina</taxon>
        <taxon>Sordariomycetes</taxon>
        <taxon>Sordariomycetidae</taxon>
        <taxon>Sordariales</taxon>
        <taxon>Chaetomiaceae</taxon>
        <taxon>Staphylotrichum</taxon>
    </lineage>
</organism>
<comment type="subcellular location">
    <subcellularLocation>
        <location evidence="1">Nucleus</location>
    </subcellularLocation>
</comment>
<keyword evidence="2" id="KW-0805">Transcription regulation</keyword>
<dbReference type="CDD" id="cd12148">
    <property type="entry name" value="fungal_TF_MHR"/>
    <property type="match status" value="1"/>
</dbReference>
<keyword evidence="9" id="KW-1185">Reference proteome</keyword>
<dbReference type="PANTHER" id="PTHR47540">
    <property type="entry name" value="THIAMINE REPRESSIBLE GENES REGULATORY PROTEIN THI5"/>
    <property type="match status" value="1"/>
</dbReference>
<keyword evidence="3" id="KW-0238">DNA-binding</keyword>
<dbReference type="GO" id="GO:0008270">
    <property type="term" value="F:zinc ion binding"/>
    <property type="evidence" value="ECO:0007669"/>
    <property type="project" value="InterPro"/>
</dbReference>
<feature type="compositionally biased region" description="Acidic residues" evidence="6">
    <location>
        <begin position="286"/>
        <end position="300"/>
    </location>
</feature>
<keyword evidence="5" id="KW-0539">Nucleus</keyword>
<feature type="region of interest" description="Disordered" evidence="6">
    <location>
        <begin position="285"/>
        <end position="309"/>
    </location>
</feature>
<protein>
    <recommendedName>
        <fullName evidence="7">Xylanolytic transcriptional activator regulatory domain-containing protein</fullName>
    </recommendedName>
</protein>
<reference evidence="8" key="1">
    <citation type="submission" date="2023-02" db="EMBL/GenBank/DDBJ databases">
        <authorList>
            <person name="Palmer J.M."/>
        </authorList>
    </citation>
    <scope>NUCLEOTIDE SEQUENCE</scope>
    <source>
        <strain evidence="8">FW57</strain>
    </source>
</reference>
<dbReference type="PANTHER" id="PTHR47540:SF2">
    <property type="entry name" value="ZN(II)2CYS6 TRANSCRIPTION FACTOR (EUROFUNG)"/>
    <property type="match status" value="1"/>
</dbReference>
<proteinExistence type="predicted"/>
<evidence type="ECO:0000313" key="8">
    <source>
        <dbReference type="EMBL" id="KAG7293610.1"/>
    </source>
</evidence>
<dbReference type="AlphaFoldDB" id="A0AAD4I4W3"/>
<evidence type="ECO:0000313" key="9">
    <source>
        <dbReference type="Proteomes" id="UP001197093"/>
    </source>
</evidence>
<keyword evidence="4" id="KW-0804">Transcription</keyword>
<dbReference type="GO" id="GO:0045944">
    <property type="term" value="P:positive regulation of transcription by RNA polymerase II"/>
    <property type="evidence" value="ECO:0007669"/>
    <property type="project" value="TreeGrafter"/>
</dbReference>
<dbReference type="InterPro" id="IPR051711">
    <property type="entry name" value="Stress_Response_Reg"/>
</dbReference>
<evidence type="ECO:0000256" key="6">
    <source>
        <dbReference type="SAM" id="MobiDB-lite"/>
    </source>
</evidence>
<dbReference type="Pfam" id="PF04082">
    <property type="entry name" value="Fungal_trans"/>
    <property type="match status" value="1"/>
</dbReference>
<gene>
    <name evidence="8" type="ORF">NEMBOFW57_003664</name>
</gene>
<evidence type="ECO:0000259" key="7">
    <source>
        <dbReference type="SMART" id="SM00906"/>
    </source>
</evidence>
<name>A0AAD4I4W3_9PEZI</name>
<evidence type="ECO:0000256" key="4">
    <source>
        <dbReference type="ARBA" id="ARBA00023163"/>
    </source>
</evidence>
<dbReference type="InterPro" id="IPR007219">
    <property type="entry name" value="XnlR_reg_dom"/>
</dbReference>
<evidence type="ECO:0000256" key="1">
    <source>
        <dbReference type="ARBA" id="ARBA00004123"/>
    </source>
</evidence>
<comment type="caution">
    <text evidence="8">The sequence shown here is derived from an EMBL/GenBank/DDBJ whole genome shotgun (WGS) entry which is preliminary data.</text>
</comment>
<dbReference type="Proteomes" id="UP001197093">
    <property type="component" value="Unassembled WGS sequence"/>
</dbReference>
<sequence>MSASAVRVETDAAPSRASPEVDMAEMEGQYFDPSSGLTFLHRAYNKLATSQQRGLAPHDLRGLGVEQPLMRAGDRPIVRGDGVGIMPEGPAALELLAFYFDACVVTYHIFHQPTVTAWLDAMLSNTDQGLPLHHGIGHAKASIILTIFAIATLRRNKVNMTTSSEMNEDQLLAKSDRYFVAATELTEAETGLPRLESAQTRLVQVLYLLQTSRMNQAWYVFGTTSQIVSALGLHRGPGRKRRNSPRQSRSDYINAQCRKRTFWAAYIIDKYLSVVFGRPMQHRDEDIDQDFPDPVNDEDMTPQGPSGSEAQEGCHLDAMIFHAKHVLPCFSPGAMTCQVNYQADLLVTRHRIARIIGLISREVYTIKPIATRERVAAAHRAGRQLHEWREALPVHLGNVKPSILIPRFRRQAIALKLAYSHAIMHANRPFLLGQTMMGSPGRLDDEAVRDSVAECIAAARVTLETINGMAGDGTLFNAFWWTSYVTFCALAVVYVCEIQRGGWTSRGNGHENGRGGDGSGAWFPGSELAGLDELAERCRARLDRGTSVDSPNRRYIIVLEELRLEARRQSSAVAARLGDESNRHGPGFWDIA</sequence>
<dbReference type="GO" id="GO:0043565">
    <property type="term" value="F:sequence-specific DNA binding"/>
    <property type="evidence" value="ECO:0007669"/>
    <property type="project" value="TreeGrafter"/>
</dbReference>
<accession>A0AAD4I4W3</accession>
<evidence type="ECO:0000256" key="2">
    <source>
        <dbReference type="ARBA" id="ARBA00023015"/>
    </source>
</evidence>
<evidence type="ECO:0000256" key="5">
    <source>
        <dbReference type="ARBA" id="ARBA00023242"/>
    </source>
</evidence>
<dbReference type="SMART" id="SM00906">
    <property type="entry name" value="Fungal_trans"/>
    <property type="match status" value="1"/>
</dbReference>
<dbReference type="GO" id="GO:0006351">
    <property type="term" value="P:DNA-templated transcription"/>
    <property type="evidence" value="ECO:0007669"/>
    <property type="project" value="InterPro"/>
</dbReference>
<dbReference type="GO" id="GO:0005634">
    <property type="term" value="C:nucleus"/>
    <property type="evidence" value="ECO:0007669"/>
    <property type="project" value="UniProtKB-SubCell"/>
</dbReference>